<evidence type="ECO:0000313" key="6">
    <source>
        <dbReference type="EMBL" id="SFO51639.1"/>
    </source>
</evidence>
<feature type="domain" description="HTH tetR-type" evidence="5">
    <location>
        <begin position="17"/>
        <end position="77"/>
    </location>
</feature>
<organism evidence="6 7">
    <name type="scientific">Pseudonocardia ammonioxydans</name>
    <dbReference type="NCBI Taxonomy" id="260086"/>
    <lineage>
        <taxon>Bacteria</taxon>
        <taxon>Bacillati</taxon>
        <taxon>Actinomycetota</taxon>
        <taxon>Actinomycetes</taxon>
        <taxon>Pseudonocardiales</taxon>
        <taxon>Pseudonocardiaceae</taxon>
        <taxon>Pseudonocardia</taxon>
    </lineage>
</organism>
<dbReference type="SUPFAM" id="SSF46689">
    <property type="entry name" value="Homeodomain-like"/>
    <property type="match status" value="1"/>
</dbReference>
<evidence type="ECO:0000259" key="5">
    <source>
        <dbReference type="PROSITE" id="PS50977"/>
    </source>
</evidence>
<dbReference type="RefSeq" id="WP_177238843.1">
    <property type="nucleotide sequence ID" value="NZ_FOUY01000075.1"/>
</dbReference>
<feature type="DNA-binding region" description="H-T-H motif" evidence="4">
    <location>
        <begin position="40"/>
        <end position="59"/>
    </location>
</feature>
<dbReference type="AlphaFoldDB" id="A0A1I5HU10"/>
<dbReference type="PRINTS" id="PR00455">
    <property type="entry name" value="HTHTETR"/>
</dbReference>
<dbReference type="STRING" id="260086.SAMN05216207_10758"/>
<dbReference type="InterPro" id="IPR050109">
    <property type="entry name" value="HTH-type_TetR-like_transc_reg"/>
</dbReference>
<dbReference type="EMBL" id="FOUY01000075">
    <property type="protein sequence ID" value="SFO51639.1"/>
    <property type="molecule type" value="Genomic_DNA"/>
</dbReference>
<sequence>MAAPADEPLSRAARRRNRRLTDILTATADVLAEHGYRETNLDEIAERLDLTRGSLYHYFASKEELVTTCLDWVATLVNERLSAAARQQKGTASQRLTVLIETQLDCIVGEYPQMARLFLQPLDWPEPLQLRSKALRLQHDEIFRSVIRDGIATGEFTLADEAIAMHCLHGAVNYVPVWFRPGCQKDYKEMHTIVARQLLRLFRATP</sequence>
<dbReference type="InterPro" id="IPR001647">
    <property type="entry name" value="HTH_TetR"/>
</dbReference>
<evidence type="ECO:0000256" key="2">
    <source>
        <dbReference type="ARBA" id="ARBA00023125"/>
    </source>
</evidence>
<evidence type="ECO:0000256" key="4">
    <source>
        <dbReference type="PROSITE-ProRule" id="PRU00335"/>
    </source>
</evidence>
<keyword evidence="2 4" id="KW-0238">DNA-binding</keyword>
<dbReference type="InterPro" id="IPR009057">
    <property type="entry name" value="Homeodomain-like_sf"/>
</dbReference>
<name>A0A1I5HU10_PSUAM</name>
<gene>
    <name evidence="6" type="ORF">SAMN05216207_10758</name>
</gene>
<protein>
    <submittedName>
        <fullName evidence="6">Transcriptional regulator, TetR family</fullName>
    </submittedName>
</protein>
<evidence type="ECO:0000313" key="7">
    <source>
        <dbReference type="Proteomes" id="UP000199614"/>
    </source>
</evidence>
<dbReference type="InterPro" id="IPR036271">
    <property type="entry name" value="Tet_transcr_reg_TetR-rel_C_sf"/>
</dbReference>
<dbReference type="GO" id="GO:0003700">
    <property type="term" value="F:DNA-binding transcription factor activity"/>
    <property type="evidence" value="ECO:0007669"/>
    <property type="project" value="TreeGrafter"/>
</dbReference>
<evidence type="ECO:0000256" key="3">
    <source>
        <dbReference type="ARBA" id="ARBA00023163"/>
    </source>
</evidence>
<keyword evidence="7" id="KW-1185">Reference proteome</keyword>
<evidence type="ECO:0000256" key="1">
    <source>
        <dbReference type="ARBA" id="ARBA00023015"/>
    </source>
</evidence>
<accession>A0A1I5HU10</accession>
<dbReference type="SUPFAM" id="SSF48498">
    <property type="entry name" value="Tetracyclin repressor-like, C-terminal domain"/>
    <property type="match status" value="1"/>
</dbReference>
<dbReference type="Gene3D" id="1.10.10.60">
    <property type="entry name" value="Homeodomain-like"/>
    <property type="match status" value="1"/>
</dbReference>
<dbReference type="PANTHER" id="PTHR30055">
    <property type="entry name" value="HTH-TYPE TRANSCRIPTIONAL REGULATOR RUTR"/>
    <property type="match status" value="1"/>
</dbReference>
<dbReference type="PANTHER" id="PTHR30055:SF234">
    <property type="entry name" value="HTH-TYPE TRANSCRIPTIONAL REGULATOR BETI"/>
    <property type="match status" value="1"/>
</dbReference>
<dbReference type="GO" id="GO:0000976">
    <property type="term" value="F:transcription cis-regulatory region binding"/>
    <property type="evidence" value="ECO:0007669"/>
    <property type="project" value="TreeGrafter"/>
</dbReference>
<proteinExistence type="predicted"/>
<dbReference type="Proteomes" id="UP000199614">
    <property type="component" value="Unassembled WGS sequence"/>
</dbReference>
<keyword evidence="1" id="KW-0805">Transcription regulation</keyword>
<dbReference type="Pfam" id="PF00440">
    <property type="entry name" value="TetR_N"/>
    <property type="match status" value="1"/>
</dbReference>
<dbReference type="InterPro" id="IPR041490">
    <property type="entry name" value="KstR2_TetR_C"/>
</dbReference>
<keyword evidence="3" id="KW-0804">Transcription</keyword>
<dbReference type="Gene3D" id="1.10.357.10">
    <property type="entry name" value="Tetracycline Repressor, domain 2"/>
    <property type="match status" value="1"/>
</dbReference>
<reference evidence="6 7" key="1">
    <citation type="submission" date="2016-10" db="EMBL/GenBank/DDBJ databases">
        <authorList>
            <person name="de Groot N.N."/>
        </authorList>
    </citation>
    <scope>NUCLEOTIDE SEQUENCE [LARGE SCALE GENOMIC DNA]</scope>
    <source>
        <strain evidence="6 7">CGMCC 4.1877</strain>
    </source>
</reference>
<dbReference type="PROSITE" id="PS50977">
    <property type="entry name" value="HTH_TETR_2"/>
    <property type="match status" value="1"/>
</dbReference>
<dbReference type="Pfam" id="PF17932">
    <property type="entry name" value="TetR_C_24"/>
    <property type="match status" value="1"/>
</dbReference>